<keyword evidence="1" id="KW-0805">Transcription regulation</keyword>
<dbReference type="RefSeq" id="WP_184146760.1">
    <property type="nucleotide sequence ID" value="NZ_JACHFM010000001.1"/>
</dbReference>
<keyword evidence="2" id="KW-0238">DNA-binding</keyword>
<dbReference type="GO" id="GO:0003700">
    <property type="term" value="F:DNA-binding transcription factor activity"/>
    <property type="evidence" value="ECO:0007669"/>
    <property type="project" value="InterPro"/>
</dbReference>
<dbReference type="Gene3D" id="1.10.10.10">
    <property type="entry name" value="Winged helix-like DNA-binding domain superfamily/Winged helix DNA-binding domain"/>
    <property type="match status" value="1"/>
</dbReference>
<dbReference type="Gene3D" id="3.40.1410.10">
    <property type="entry name" value="Chorismate lyase-like"/>
    <property type="match status" value="1"/>
</dbReference>
<dbReference type="InterPro" id="IPR050679">
    <property type="entry name" value="Bact_HTH_transcr_reg"/>
</dbReference>
<dbReference type="SMART" id="SM00345">
    <property type="entry name" value="HTH_GNTR"/>
    <property type="match status" value="1"/>
</dbReference>
<dbReference type="CDD" id="cd07377">
    <property type="entry name" value="WHTH_GntR"/>
    <property type="match status" value="1"/>
</dbReference>
<evidence type="ECO:0000256" key="3">
    <source>
        <dbReference type="ARBA" id="ARBA00023163"/>
    </source>
</evidence>
<dbReference type="PRINTS" id="PR00035">
    <property type="entry name" value="HTHGNTR"/>
</dbReference>
<dbReference type="EMBL" id="JACHFM010000001">
    <property type="protein sequence ID" value="MBB5220568.1"/>
    <property type="molecule type" value="Genomic_DNA"/>
</dbReference>
<evidence type="ECO:0000256" key="2">
    <source>
        <dbReference type="ARBA" id="ARBA00023125"/>
    </source>
</evidence>
<feature type="domain" description="HTH gntR-type" evidence="4">
    <location>
        <begin position="7"/>
        <end position="75"/>
    </location>
</feature>
<dbReference type="PANTHER" id="PTHR44846">
    <property type="entry name" value="MANNOSYL-D-GLYCERATE TRANSPORT/METABOLISM SYSTEM REPRESSOR MNGR-RELATED"/>
    <property type="match status" value="1"/>
</dbReference>
<protein>
    <submittedName>
        <fullName evidence="5">GntR family transcriptional regulator</fullName>
    </submittedName>
</protein>
<dbReference type="PROSITE" id="PS50949">
    <property type="entry name" value="HTH_GNTR"/>
    <property type="match status" value="1"/>
</dbReference>
<evidence type="ECO:0000313" key="6">
    <source>
        <dbReference type="Proteomes" id="UP000549457"/>
    </source>
</evidence>
<dbReference type="InterPro" id="IPR028978">
    <property type="entry name" value="Chorismate_lyase_/UTRA_dom_sf"/>
</dbReference>
<proteinExistence type="predicted"/>
<dbReference type="InterPro" id="IPR011663">
    <property type="entry name" value="UTRA"/>
</dbReference>
<dbReference type="Pfam" id="PF07702">
    <property type="entry name" value="UTRA"/>
    <property type="match status" value="1"/>
</dbReference>
<dbReference type="InterPro" id="IPR036390">
    <property type="entry name" value="WH_DNA-bd_sf"/>
</dbReference>
<dbReference type="SUPFAM" id="SSF46785">
    <property type="entry name" value="Winged helix' DNA-binding domain"/>
    <property type="match status" value="1"/>
</dbReference>
<dbReference type="Pfam" id="PF00392">
    <property type="entry name" value="GntR"/>
    <property type="match status" value="1"/>
</dbReference>
<dbReference type="InterPro" id="IPR036388">
    <property type="entry name" value="WH-like_DNA-bd_sf"/>
</dbReference>
<gene>
    <name evidence="5" type="ORF">HNP73_000489</name>
</gene>
<dbReference type="GO" id="GO:0045892">
    <property type="term" value="P:negative regulation of DNA-templated transcription"/>
    <property type="evidence" value="ECO:0007669"/>
    <property type="project" value="TreeGrafter"/>
</dbReference>
<evidence type="ECO:0000313" key="5">
    <source>
        <dbReference type="EMBL" id="MBB5220568.1"/>
    </source>
</evidence>
<dbReference type="SMART" id="SM00866">
    <property type="entry name" value="UTRA"/>
    <property type="match status" value="1"/>
</dbReference>
<dbReference type="AlphaFoldDB" id="A0A840SK87"/>
<comment type="caution">
    <text evidence="5">The sequence shown here is derived from an EMBL/GenBank/DDBJ whole genome shotgun (WGS) entry which is preliminary data.</text>
</comment>
<dbReference type="InterPro" id="IPR000524">
    <property type="entry name" value="Tscrpt_reg_HTH_GntR"/>
</dbReference>
<keyword evidence="3" id="KW-0804">Transcription</keyword>
<dbReference type="Proteomes" id="UP000549457">
    <property type="component" value="Unassembled WGS sequence"/>
</dbReference>
<dbReference type="SUPFAM" id="SSF64288">
    <property type="entry name" value="Chorismate lyase-like"/>
    <property type="match status" value="1"/>
</dbReference>
<evidence type="ECO:0000256" key="1">
    <source>
        <dbReference type="ARBA" id="ARBA00023015"/>
    </source>
</evidence>
<sequence length="240" mass="26879">MLTRTPMPRYAQVADTLRNRIRRGTWQRGEVIPTIDRLMDEFGVGRATVRQAVHLLAREGLLSPEQGRGTFVTGDRGSQRRLPAQTSLADLAEMYRGDAPDLEHIIESDDAPRLRESDGQPAAAYVHMRRVHSRQDRRYCLVSLYIARPVFDIAPDRFRNELAIPLLLDLPGISIERAHQTLDIASADVDVASALDLAIGAPIAEVRRTFVDPAGTVIYVAEANYRGDYIHLEMDLLKSP</sequence>
<reference evidence="5 6" key="1">
    <citation type="submission" date="2020-08" db="EMBL/GenBank/DDBJ databases">
        <title>Genomic Encyclopedia of Type Strains, Phase IV (KMG-IV): sequencing the most valuable type-strain genomes for metagenomic binning, comparative biology and taxonomic classification.</title>
        <authorList>
            <person name="Goeker M."/>
        </authorList>
    </citation>
    <scope>NUCLEOTIDE SEQUENCE [LARGE SCALE GENOMIC DNA]</scope>
    <source>
        <strain evidence="5 6">DSM 101730</strain>
    </source>
</reference>
<evidence type="ECO:0000259" key="4">
    <source>
        <dbReference type="PROSITE" id="PS50949"/>
    </source>
</evidence>
<name>A0A840SK87_9RHOB</name>
<accession>A0A840SK87</accession>
<keyword evidence="6" id="KW-1185">Reference proteome</keyword>
<dbReference type="PANTHER" id="PTHR44846:SF1">
    <property type="entry name" value="MANNOSYL-D-GLYCERATE TRANSPORT_METABOLISM SYSTEM REPRESSOR MNGR-RELATED"/>
    <property type="match status" value="1"/>
</dbReference>
<organism evidence="5 6">
    <name type="scientific">Amaricoccus macauensis</name>
    <dbReference type="NCBI Taxonomy" id="57001"/>
    <lineage>
        <taxon>Bacteria</taxon>
        <taxon>Pseudomonadati</taxon>
        <taxon>Pseudomonadota</taxon>
        <taxon>Alphaproteobacteria</taxon>
        <taxon>Rhodobacterales</taxon>
        <taxon>Paracoccaceae</taxon>
        <taxon>Amaricoccus</taxon>
    </lineage>
</organism>
<dbReference type="GO" id="GO:0003677">
    <property type="term" value="F:DNA binding"/>
    <property type="evidence" value="ECO:0007669"/>
    <property type="project" value="UniProtKB-KW"/>
</dbReference>